<evidence type="ECO:0000256" key="7">
    <source>
        <dbReference type="ARBA" id="ARBA00023157"/>
    </source>
</evidence>
<dbReference type="FunCoup" id="W5NNQ5">
    <property type="interactions" value="54"/>
</dbReference>
<dbReference type="Gene3D" id="1.20.1070.10">
    <property type="entry name" value="Rhodopsin 7-helix transmembrane proteins"/>
    <property type="match status" value="1"/>
</dbReference>
<name>W5NNQ5_LEPOC</name>
<dbReference type="GO" id="GO:0009897">
    <property type="term" value="C:external side of plasma membrane"/>
    <property type="evidence" value="ECO:0000318"/>
    <property type="project" value="GO_Central"/>
</dbReference>
<protein>
    <submittedName>
        <fullName evidence="13">Chemokine XC receptor 1-like</fullName>
    </submittedName>
</protein>
<feature type="transmembrane region" description="Helical" evidence="11">
    <location>
        <begin position="249"/>
        <end position="270"/>
    </location>
</feature>
<dbReference type="PROSITE" id="PS50262">
    <property type="entry name" value="G_PROTEIN_RECEP_F1_2"/>
    <property type="match status" value="1"/>
</dbReference>
<dbReference type="Pfam" id="PF00001">
    <property type="entry name" value="7tm_1"/>
    <property type="match status" value="1"/>
</dbReference>
<feature type="transmembrane region" description="Helical" evidence="11">
    <location>
        <begin position="50"/>
        <end position="71"/>
    </location>
</feature>
<dbReference type="PANTHER" id="PTHR10489:SF922">
    <property type="entry name" value="C-C CHEMOKINE RECEPTOR FAMILY-LIKE-RELATED"/>
    <property type="match status" value="1"/>
</dbReference>
<dbReference type="GO" id="GO:0019957">
    <property type="term" value="F:C-C chemokine binding"/>
    <property type="evidence" value="ECO:0000318"/>
    <property type="project" value="GO_Central"/>
</dbReference>
<keyword evidence="2" id="KW-1003">Cell membrane</keyword>
<evidence type="ECO:0000313" key="13">
    <source>
        <dbReference type="Ensembl" id="ENSLOCP00000022264.1"/>
    </source>
</evidence>
<dbReference type="GO" id="GO:0006955">
    <property type="term" value="P:immune response"/>
    <property type="evidence" value="ECO:0000318"/>
    <property type="project" value="GO_Central"/>
</dbReference>
<feature type="transmembrane region" description="Helical" evidence="11">
    <location>
        <begin position="158"/>
        <end position="176"/>
    </location>
</feature>
<dbReference type="GeneTree" id="ENSGT01110000267168"/>
<comment type="similarity">
    <text evidence="10">Belongs to the G-protein coupled receptor 1 family.</text>
</comment>
<dbReference type="Bgee" id="ENSLOCG00000018163">
    <property type="expression patterns" value="Expressed in heart and 9 other cell types or tissues"/>
</dbReference>
<feature type="transmembrane region" description="Helical" evidence="11">
    <location>
        <begin position="110"/>
        <end position="137"/>
    </location>
</feature>
<dbReference type="PROSITE" id="PS00237">
    <property type="entry name" value="G_PROTEIN_RECEP_F1_1"/>
    <property type="match status" value="1"/>
</dbReference>
<evidence type="ECO:0000256" key="6">
    <source>
        <dbReference type="ARBA" id="ARBA00023136"/>
    </source>
</evidence>
<keyword evidence="6 11" id="KW-0472">Membrane</keyword>
<sequence length="362" mass="40958">MNMSEGFTNDSLSTEVPLYTSTEYYGDEDDPLIFLCDDDASSDNTTLTSVVFSLVFVLSLTGNVLVLCVLAKYEDMKKVTNIFILNLAISDLVFASSLPFWAVYHSYHWIFGSFMCKLISGVYFIGVYSSLIFLTVMSVDRYLTVVHSVSITLRKRTLCAWSSSAVIWTIAIAASIKEMVNSDTVLTQDKDIFICEEVQTGITPDLVGYCLQIVFLFLLPFFIIVFCYCSILKTVITCKARAKYNAVKIIFGIVVAFFICWAPYNLVMFLMSLNDLNPSGDCDRRAKLNLAFNVCRNLAYFHCCLNPLLYVCTAKYRAHLRRLVCNSPQQTRERSSVPVRSYHNTSNIFQNGEAAREEIDKL</sequence>
<dbReference type="KEGG" id="loc:102688917"/>
<dbReference type="InParanoid" id="W5NNQ5"/>
<feature type="transmembrane region" description="Helical" evidence="11">
    <location>
        <begin position="206"/>
        <end position="228"/>
    </location>
</feature>
<feature type="transmembrane region" description="Helical" evidence="11">
    <location>
        <begin position="83"/>
        <end position="104"/>
    </location>
</feature>
<evidence type="ECO:0000259" key="12">
    <source>
        <dbReference type="PROSITE" id="PS50262"/>
    </source>
</evidence>
<dbReference type="FunFam" id="1.20.1070.10:FF:000130">
    <property type="entry name" value="Chemokine (C-C motif) receptor 2"/>
    <property type="match status" value="1"/>
</dbReference>
<reference evidence="13" key="3">
    <citation type="submission" date="2025-09" db="UniProtKB">
        <authorList>
            <consortium name="Ensembl"/>
        </authorList>
    </citation>
    <scope>IDENTIFICATION</scope>
</reference>
<keyword evidence="7" id="KW-1015">Disulfide bond</keyword>
<dbReference type="EMBL" id="AHAT01002383">
    <property type="status" value="NOT_ANNOTATED_CDS"/>
    <property type="molecule type" value="Genomic_DNA"/>
</dbReference>
<keyword evidence="14" id="KW-1185">Reference proteome</keyword>
<evidence type="ECO:0000256" key="4">
    <source>
        <dbReference type="ARBA" id="ARBA00022989"/>
    </source>
</evidence>
<evidence type="ECO:0000256" key="5">
    <source>
        <dbReference type="ARBA" id="ARBA00023040"/>
    </source>
</evidence>
<keyword evidence="9 10" id="KW-0807">Transducer</keyword>
<dbReference type="HOGENOM" id="CLU_009579_8_3_1"/>
<keyword evidence="8 10" id="KW-0675">Receptor</keyword>
<dbReference type="eggNOG" id="KOG3656">
    <property type="taxonomic scope" value="Eukaryota"/>
</dbReference>
<evidence type="ECO:0000256" key="2">
    <source>
        <dbReference type="ARBA" id="ARBA00022475"/>
    </source>
</evidence>
<dbReference type="OMA" id="WVFGDSS"/>
<dbReference type="PRINTS" id="PR00237">
    <property type="entry name" value="GPCRRHODOPSN"/>
</dbReference>
<evidence type="ECO:0000256" key="8">
    <source>
        <dbReference type="ARBA" id="ARBA00023170"/>
    </source>
</evidence>
<keyword evidence="4 11" id="KW-1133">Transmembrane helix</keyword>
<feature type="domain" description="G-protein coupled receptors family 1 profile" evidence="12">
    <location>
        <begin position="62"/>
        <end position="310"/>
    </location>
</feature>
<dbReference type="InterPro" id="IPR050119">
    <property type="entry name" value="CCR1-9-like"/>
</dbReference>
<comment type="subcellular location">
    <subcellularLocation>
        <location evidence="1">Cell membrane</location>
        <topology evidence="1">Multi-pass membrane protein</topology>
    </subcellularLocation>
</comment>
<evidence type="ECO:0000256" key="11">
    <source>
        <dbReference type="SAM" id="Phobius"/>
    </source>
</evidence>
<dbReference type="GO" id="GO:0007204">
    <property type="term" value="P:positive regulation of cytosolic calcium ion concentration"/>
    <property type="evidence" value="ECO:0000318"/>
    <property type="project" value="GO_Central"/>
</dbReference>
<dbReference type="GO" id="GO:0019722">
    <property type="term" value="P:calcium-mediated signaling"/>
    <property type="evidence" value="ECO:0000318"/>
    <property type="project" value="GO_Central"/>
</dbReference>
<evidence type="ECO:0000313" key="14">
    <source>
        <dbReference type="Proteomes" id="UP000018468"/>
    </source>
</evidence>
<evidence type="ECO:0000256" key="10">
    <source>
        <dbReference type="RuleBase" id="RU000688"/>
    </source>
</evidence>
<dbReference type="AlphaFoldDB" id="W5NNQ5"/>
<evidence type="ECO:0000256" key="9">
    <source>
        <dbReference type="ARBA" id="ARBA00023224"/>
    </source>
</evidence>
<evidence type="ECO:0000256" key="1">
    <source>
        <dbReference type="ARBA" id="ARBA00004651"/>
    </source>
</evidence>
<organism evidence="13 14">
    <name type="scientific">Lepisosteus oculatus</name>
    <name type="common">Spotted gar</name>
    <dbReference type="NCBI Taxonomy" id="7918"/>
    <lineage>
        <taxon>Eukaryota</taxon>
        <taxon>Metazoa</taxon>
        <taxon>Chordata</taxon>
        <taxon>Craniata</taxon>
        <taxon>Vertebrata</taxon>
        <taxon>Euteleostomi</taxon>
        <taxon>Actinopterygii</taxon>
        <taxon>Neopterygii</taxon>
        <taxon>Holostei</taxon>
        <taxon>Semionotiformes</taxon>
        <taxon>Lepisosteidae</taxon>
        <taxon>Lepisosteus</taxon>
    </lineage>
</organism>
<dbReference type="PANTHER" id="PTHR10489">
    <property type="entry name" value="CELL ADHESION MOLECULE"/>
    <property type="match status" value="1"/>
</dbReference>
<dbReference type="GeneID" id="102688917"/>
<dbReference type="Proteomes" id="UP000018468">
    <property type="component" value="Linkage group LG9"/>
</dbReference>
<reference evidence="13" key="2">
    <citation type="submission" date="2025-08" db="UniProtKB">
        <authorList>
            <consortium name="Ensembl"/>
        </authorList>
    </citation>
    <scope>IDENTIFICATION</scope>
</reference>
<dbReference type="PRINTS" id="PR00657">
    <property type="entry name" value="CCCHEMOKINER"/>
</dbReference>
<dbReference type="STRING" id="7918.ENSLOCP00000022264"/>
<proteinExistence type="inferred from homology"/>
<dbReference type="GO" id="GO:0016493">
    <property type="term" value="F:C-C chemokine receptor activity"/>
    <property type="evidence" value="ECO:0000318"/>
    <property type="project" value="GO_Central"/>
</dbReference>
<accession>W5NNQ5</accession>
<dbReference type="SUPFAM" id="SSF81321">
    <property type="entry name" value="Family A G protein-coupled receptor-like"/>
    <property type="match status" value="1"/>
</dbReference>
<dbReference type="InterPro" id="IPR017452">
    <property type="entry name" value="GPCR_Rhodpsn_7TM"/>
</dbReference>
<dbReference type="InterPro" id="IPR000276">
    <property type="entry name" value="GPCR_Rhodpsn"/>
</dbReference>
<dbReference type="Ensembl" id="ENSLOCT00000022305.1">
    <property type="protein sequence ID" value="ENSLOCP00000022264.1"/>
    <property type="gene ID" value="ENSLOCG00000018163.1"/>
</dbReference>
<keyword evidence="5 10" id="KW-0297">G-protein coupled receptor</keyword>
<keyword evidence="3 10" id="KW-0812">Transmembrane</keyword>
<evidence type="ECO:0000256" key="3">
    <source>
        <dbReference type="ARBA" id="ARBA00022692"/>
    </source>
</evidence>
<dbReference type="InterPro" id="IPR000355">
    <property type="entry name" value="Chemokine_rcpt"/>
</dbReference>
<dbReference type="OrthoDB" id="8733891at2759"/>
<reference evidence="14" key="1">
    <citation type="submission" date="2011-12" db="EMBL/GenBank/DDBJ databases">
        <title>The Draft Genome of Lepisosteus oculatus.</title>
        <authorList>
            <consortium name="The Broad Institute Genome Assembly &amp; Analysis Group"/>
            <consortium name="Computational R&amp;D Group"/>
            <consortium name="and Sequencing Platform"/>
            <person name="Di Palma F."/>
            <person name="Alfoldi J."/>
            <person name="Johnson J."/>
            <person name="Berlin A."/>
            <person name="Gnerre S."/>
            <person name="Jaffe D."/>
            <person name="MacCallum I."/>
            <person name="Young S."/>
            <person name="Walker B.J."/>
            <person name="Lander E.S."/>
            <person name="Lindblad-Toh K."/>
        </authorList>
    </citation>
    <scope>NUCLEOTIDE SEQUENCE [LARGE SCALE GENOMIC DNA]</scope>
</reference>
<dbReference type="GO" id="GO:0060326">
    <property type="term" value="P:cell chemotaxis"/>
    <property type="evidence" value="ECO:0000318"/>
    <property type="project" value="GO_Central"/>
</dbReference>